<name>A0ACA9LR67_9GLOM</name>
<keyword evidence="2" id="KW-1185">Reference proteome</keyword>
<sequence length="189" mass="21692">MALPNDKDEDYYAELLYRELDVTASQSSSTNIHSDDEIIDLAVHADQSLSISPGYVQKHKNISVISQQNSDLQFKKCRAIESLVTITNILEQIKATLKFVTETQRNMAVDKLNELYRIEQAIIIEESNDNLYNNLSKLSLINKLLNVNQVNYFLLRLSDDLDEEESNMSNKVIHYLALPKKIQECNILE</sequence>
<proteinExistence type="predicted"/>
<evidence type="ECO:0000313" key="1">
    <source>
        <dbReference type="EMBL" id="CAG8541034.1"/>
    </source>
</evidence>
<evidence type="ECO:0000313" key="2">
    <source>
        <dbReference type="Proteomes" id="UP000789366"/>
    </source>
</evidence>
<dbReference type="Proteomes" id="UP000789366">
    <property type="component" value="Unassembled WGS sequence"/>
</dbReference>
<accession>A0ACA9LR67</accession>
<protein>
    <submittedName>
        <fullName evidence="1">9883_t:CDS:1</fullName>
    </submittedName>
</protein>
<reference evidence="1" key="1">
    <citation type="submission" date="2021-06" db="EMBL/GenBank/DDBJ databases">
        <authorList>
            <person name="Kallberg Y."/>
            <person name="Tangrot J."/>
            <person name="Rosling A."/>
        </authorList>
    </citation>
    <scope>NUCLEOTIDE SEQUENCE</scope>
    <source>
        <strain evidence="1">28 12/20/2015</strain>
    </source>
</reference>
<organism evidence="1 2">
    <name type="scientific">Cetraspora pellucida</name>
    <dbReference type="NCBI Taxonomy" id="1433469"/>
    <lineage>
        <taxon>Eukaryota</taxon>
        <taxon>Fungi</taxon>
        <taxon>Fungi incertae sedis</taxon>
        <taxon>Mucoromycota</taxon>
        <taxon>Glomeromycotina</taxon>
        <taxon>Glomeromycetes</taxon>
        <taxon>Diversisporales</taxon>
        <taxon>Gigasporaceae</taxon>
        <taxon>Cetraspora</taxon>
    </lineage>
</organism>
<comment type="caution">
    <text evidence="1">The sequence shown here is derived from an EMBL/GenBank/DDBJ whole genome shotgun (WGS) entry which is preliminary data.</text>
</comment>
<gene>
    <name evidence="1" type="ORF">SPELUC_LOCUS4804</name>
</gene>
<dbReference type="EMBL" id="CAJVPW010004474">
    <property type="protein sequence ID" value="CAG8541034.1"/>
    <property type="molecule type" value="Genomic_DNA"/>
</dbReference>